<feature type="chain" id="PRO_5014824826" description="Big-1 domain-containing protein" evidence="2">
    <location>
        <begin position="26"/>
        <end position="1723"/>
    </location>
</feature>
<reference evidence="5" key="1">
    <citation type="submission" date="2017-09" db="EMBL/GenBank/DDBJ databases">
        <title>Depth-based differentiation of microbial function through sediment-hosted aquifers and enrichment of novel symbionts in the deep terrestrial subsurface.</title>
        <authorList>
            <person name="Probst A.J."/>
            <person name="Ladd B."/>
            <person name="Jarett J.K."/>
            <person name="Geller-Mcgrath D.E."/>
            <person name="Sieber C.M.K."/>
            <person name="Emerson J.B."/>
            <person name="Anantharaman K."/>
            <person name="Thomas B.C."/>
            <person name="Malmstrom R."/>
            <person name="Stieglmeier M."/>
            <person name="Klingl A."/>
            <person name="Woyke T."/>
            <person name="Ryan C.M."/>
            <person name="Banfield J.F."/>
        </authorList>
    </citation>
    <scope>NUCLEOTIDE SEQUENCE [LARGE SCALE GENOMIC DNA]</scope>
</reference>
<comment type="caution">
    <text evidence="4">The sequence shown here is derived from an EMBL/GenBank/DDBJ whole genome shotgun (WGS) entry which is preliminary data.</text>
</comment>
<evidence type="ECO:0000259" key="3">
    <source>
        <dbReference type="SMART" id="SM00634"/>
    </source>
</evidence>
<dbReference type="InterPro" id="IPR010496">
    <property type="entry name" value="AL/BT2_dom"/>
</dbReference>
<dbReference type="Pfam" id="PF06439">
    <property type="entry name" value="3keto-disac_hyd"/>
    <property type="match status" value="1"/>
</dbReference>
<dbReference type="SUPFAM" id="SSF49373">
    <property type="entry name" value="Invasin/intimin cell-adhesion fragments"/>
    <property type="match status" value="2"/>
</dbReference>
<sequence>MRNKLKILILLVLATAVSCSTVLEAAVNQYTSYFRVSSVFIPADEMTACSVSIYIKDENGSPLSGKTVTVSASLTGASVTQPGATDASGMCTAVVKSRKLGECNITASCDAVAIKENYIPNASFESGSGGDADSWAEAGTHTRNNEQHHGSTGWALKSLNTPQNATFSAMLNFPSYSYFKMSGWMYNSLTAGSQYCDMNDSHLPPSGDPESEDLSLFGTRGLGAWEYKEDTWYSASLTARNFRCVTDGNNTGACWFDNARMERVPTVQFRAGCLRLTAFSIGITVNNPSAGIRIEAQDFSGTMDSADNGTAVLQTSSPTGELSVSRITWQNTGMIYLSSGSGGFHYKDSVAGDYVITVSRSGMMSDTIVISVLDPSAYDSACLVSSPFAYVPATGTDSITIIVTVKDTFEYPVAGITVTLSTNRGLSYTSISANPQTSDSTGQCTWTLSSVFTGTDTVFFDCGKGLYSNIYYDGFTLYGEGSDGSPNWNIQQGTWRVSDGTYCGENSGDNDYFAVGASGGDINWEDVTINAKFRCASFGEDWRDSCRIGFRYQDNNNGYTLEFINGYDRAWISKKSQGVSTGDPGVANPPLSTNNGPIGHKDGNWHKVRIGLTGSHINVIFDSAQIFDVTDNNYKSVPALYYGKLMLSAHDYTLDSVHSTKAYYDEIQVSPLTVIFTGLADHLAVSSSGISAGNAGLITIESQDTQGNKVSSFNGTATLSTSSPTGRFSLSRTTWADTSIMEIANGSGKIYYYDSSSGNKTITILSILNPATSTLSVLSTPARNTPSVTIDQIHYLYCNLGGSDQNVGVTHVDVLPGDGVTTPTSMGGISCRALRDDLAPEYGNKYMYFDVFDGYIYNNTNSKWRNVLVGMRYYDKGTGNIYLQYDGQGDTYEQCSLVLQMQNSLTWKNTCFVIDNPRFANRQWCGTDFRLYCPSGNMYIARVTVHRAPGQNIGPTRDLTGELSFTTTDKLLITSNLFDWWVFDGWNPLDDWDQDDNPPAGLGFGVHPKGLHPSNPVQVDYSAGAGNYARCKSLAKRLIRDCILSGFDMIKPNYCGQSGDGFYLAWVKGIVSALEDLETEGYIVPPNRIPKVVQFIESYFSGEGELEYAGQKLDCTTERGKAIMYGKIRDFWSMIPTKWWGMVDNQPLIFLYGAFDVAASNQSTWDYIGQHFQQDFGRRPFILYDWDSSSSNGNVTLENWHWGEGQIGPPNTSLKTPGTGAHYHDLYCRPSPRGGVRDPMNGEWARVGLDSNDLSKDGGWDGVLLHMLANPSKHKICVATFNELAEGSGIQDSCEFGRKDLKDMAFYKRMWKCNPIRYKFSDLTSFAGGELTHQLSFFESPPVSVKPGQSFPVKIIVRNTGAVGWCNYTFHAAPNYSRGVVRLGCKQPVSAFAKMYESMAPGDTQVLVLNLTAPDSETTYTFKFDMHNFGQASPWFTDIDSANNSTLDAVINVTSSCSLPGQPVFTKIETSTEQVTLAWSVPQGSNPVKGYYVYYGVDPDTQYCFLDNFSGYGEKGSMSPVWEVQSGQWTVKTKDVYGYNWVNVNNGLLEGVNSGADDSAPIGIVTGDPYAADYTLETRFKIVHTGTDDQDAVRVGFRFQDPKNCYSLDILPKTASSNIRLIKIKDGTATTLATYSKQLYENGIYWWQPLYSKSLCYKSWQYDVWHTVKITAQGAQITVWFDGTQAISYYDFTPVPKGRITLSARRHSLATHDSFFLFDDVKI</sequence>
<dbReference type="GO" id="GO:0016787">
    <property type="term" value="F:hydrolase activity"/>
    <property type="evidence" value="ECO:0007669"/>
    <property type="project" value="InterPro"/>
</dbReference>
<feature type="non-terminal residue" evidence="4">
    <location>
        <position position="1723"/>
    </location>
</feature>
<dbReference type="InterPro" id="IPR003344">
    <property type="entry name" value="Big_1_dom"/>
</dbReference>
<accession>A0A2M7SEC9</accession>
<dbReference type="Gene3D" id="2.60.120.260">
    <property type="entry name" value="Galactose-binding domain-like"/>
    <property type="match status" value="1"/>
</dbReference>
<dbReference type="Proteomes" id="UP000229307">
    <property type="component" value="Unassembled WGS sequence"/>
</dbReference>
<dbReference type="InterPro" id="IPR013783">
    <property type="entry name" value="Ig-like_fold"/>
</dbReference>
<evidence type="ECO:0000313" key="5">
    <source>
        <dbReference type="Proteomes" id="UP000229307"/>
    </source>
</evidence>
<dbReference type="InterPro" id="IPR008964">
    <property type="entry name" value="Invasin/intimin_cell_adhesion"/>
</dbReference>
<dbReference type="PROSITE" id="PS51257">
    <property type="entry name" value="PROKAR_LIPOPROTEIN"/>
    <property type="match status" value="1"/>
</dbReference>
<keyword evidence="2" id="KW-0732">Signal</keyword>
<proteinExistence type="inferred from homology"/>
<evidence type="ECO:0000256" key="1">
    <source>
        <dbReference type="ARBA" id="ARBA00010116"/>
    </source>
</evidence>
<dbReference type="Pfam" id="PF02369">
    <property type="entry name" value="Big_1"/>
    <property type="match status" value="2"/>
</dbReference>
<protein>
    <recommendedName>
        <fullName evidence="3">Big-1 domain-containing protein</fullName>
    </recommendedName>
</protein>
<dbReference type="Gene3D" id="2.60.120.560">
    <property type="entry name" value="Exo-inulinase, domain 1"/>
    <property type="match status" value="2"/>
</dbReference>
<gene>
    <name evidence="4" type="ORF">COY52_02305</name>
</gene>
<feature type="signal peptide" evidence="2">
    <location>
        <begin position="1"/>
        <end position="25"/>
    </location>
</feature>
<evidence type="ECO:0000256" key="2">
    <source>
        <dbReference type="SAM" id="SignalP"/>
    </source>
</evidence>
<dbReference type="SMART" id="SM00634">
    <property type="entry name" value="BID_1"/>
    <property type="match status" value="2"/>
</dbReference>
<organism evidence="4 5">
    <name type="scientific">Candidatus Desantisbacteria bacterium CG_4_10_14_0_8_um_filter_48_22</name>
    <dbReference type="NCBI Taxonomy" id="1974543"/>
    <lineage>
        <taxon>Bacteria</taxon>
        <taxon>Candidatus Desantisiibacteriota</taxon>
    </lineage>
</organism>
<dbReference type="EMBL" id="PFMR01000073">
    <property type="protein sequence ID" value="PIZ17885.1"/>
    <property type="molecule type" value="Genomic_DNA"/>
</dbReference>
<evidence type="ECO:0000313" key="4">
    <source>
        <dbReference type="EMBL" id="PIZ17885.1"/>
    </source>
</evidence>
<name>A0A2M7SEC9_9BACT</name>
<comment type="similarity">
    <text evidence="1">Belongs to the intimin/invasin family.</text>
</comment>
<dbReference type="Gene3D" id="2.60.40.10">
    <property type="entry name" value="Immunoglobulins"/>
    <property type="match status" value="3"/>
</dbReference>
<feature type="domain" description="Big-1" evidence="3">
    <location>
        <begin position="30"/>
        <end position="119"/>
    </location>
</feature>
<feature type="domain" description="Big-1" evidence="3">
    <location>
        <begin position="380"/>
        <end position="471"/>
    </location>
</feature>